<evidence type="ECO:0000313" key="2">
    <source>
        <dbReference type="EMBL" id="AKB85399.1"/>
    </source>
</evidence>
<evidence type="ECO:0000313" key="3">
    <source>
        <dbReference type="Proteomes" id="UP000033048"/>
    </source>
</evidence>
<dbReference type="RefSeq" id="WP_048205493.1">
    <property type="nucleotide sequence ID" value="NZ_CP009518.1"/>
</dbReference>
<reference evidence="2 3" key="1">
    <citation type="submission" date="2014-07" db="EMBL/GenBank/DDBJ databases">
        <title>Methanogenic archaea and the global carbon cycle.</title>
        <authorList>
            <person name="Henriksen J.R."/>
            <person name="Luke J."/>
            <person name="Reinhart S."/>
            <person name="Benedict M.N."/>
            <person name="Youngblut N.D."/>
            <person name="Metcalf M.E."/>
            <person name="Whitaker R.J."/>
            <person name="Metcalf W.W."/>
        </authorList>
    </citation>
    <scope>NUCLEOTIDE SEQUENCE [LARGE SCALE GENOMIC DNA]</scope>
    <source>
        <strain evidence="2 3">MM1</strain>
    </source>
</reference>
<feature type="coiled-coil region" evidence="1">
    <location>
        <begin position="374"/>
        <end position="401"/>
    </location>
</feature>
<dbReference type="GeneID" id="24893890"/>
<keyword evidence="1" id="KW-0175">Coiled coil</keyword>
<evidence type="ECO:0000256" key="1">
    <source>
        <dbReference type="SAM" id="Coils"/>
    </source>
</evidence>
<gene>
    <name evidence="2" type="ORF">MCMEM_1346</name>
</gene>
<dbReference type="KEGG" id="mmet:MCMEM_1346"/>
<dbReference type="Proteomes" id="UP000033048">
    <property type="component" value="Chromosome"/>
</dbReference>
<protein>
    <submittedName>
        <fullName evidence="2">Uncharacterized protein</fullName>
    </submittedName>
</protein>
<accession>A0A0E3X076</accession>
<sequence length="723" mass="83361">MKQNKIDFKDLCPSGRDTKFTKSSSSNLLDHNTSTIVDSDYDLLKAYFKKVNSKELVATLGGLHLFPENQCHTIRLETASRITCALKETGNKKIYRKQLKKILKKGLPTGGDIGLKEDPSENLFTENILFHGGNYVIYSGNSTNDTFILTGLFDTISKNKNAFPIDFVSEIESSSIALLSISNEIVRRMDHTRNMDVVNTWKKDIYIPSDDDIEKSKDAVIFTIQEIDDLFRKYGFNNSILNPFCLHLNDVAFSESDFKDDLFQYFPFIRIEDRLIVSSPSSIVTSIRKFIVKTAKIQSVYSLLFKKFKENMWESVQQYLIALSFLPSSLKLPKFDEEYELNEAIYAIDIDKIAYVQLLVENGEEHTDFNYEKLIEFNYEMSNAEKRLQKLVSERDRQISEFLYDAEKFTNDEILYIKVLCSMEGNFVYSFERKSKQLAIQIDDLKIISMLNDTNCLAFWKYAKAQNEVTLNPISSFLDNFNHYYKNSYSFHIPAAKQNELQKPSIFLLPGSGIELKSKMLQDIDMHGVLIGNPPNYTSVINYNEDKEIPIYIINSLFTGHFYQLIEGYNQPIWVCPDGSYENSNANNEKISLFIDTISYWIWQITPTLRNHLAPLGQNPISIEVSLEESSMWDSFEETKDNIDNLEVNFKWNIIDSKIQLSIPSAIIPVLMKPHNLGERWLLDAILCAFGEMLECNSFTDTLNEDNRNIIVNKHAPFGMKKN</sequence>
<organism evidence="2 3">
    <name type="scientific">Methanococcoides methylutens MM1</name>
    <dbReference type="NCBI Taxonomy" id="1434104"/>
    <lineage>
        <taxon>Archaea</taxon>
        <taxon>Methanobacteriati</taxon>
        <taxon>Methanobacteriota</taxon>
        <taxon>Stenosarchaea group</taxon>
        <taxon>Methanomicrobia</taxon>
        <taxon>Methanosarcinales</taxon>
        <taxon>Methanosarcinaceae</taxon>
        <taxon>Methanococcoides</taxon>
    </lineage>
</organism>
<dbReference type="HOGENOM" id="CLU_382489_0_0_2"/>
<proteinExistence type="predicted"/>
<dbReference type="AlphaFoldDB" id="A0A0E3X076"/>
<name>A0A0E3X076_METMT</name>
<dbReference type="EMBL" id="CP009518">
    <property type="protein sequence ID" value="AKB85399.1"/>
    <property type="molecule type" value="Genomic_DNA"/>
</dbReference>
<keyword evidence="3" id="KW-1185">Reference proteome</keyword>